<dbReference type="OrthoDB" id="5430839at2"/>
<accession>A0A1D8TPI8</accession>
<gene>
    <name evidence="1" type="ORF">BJP34_09020</name>
</gene>
<evidence type="ECO:0000313" key="1">
    <source>
        <dbReference type="EMBL" id="AOW99578.1"/>
    </source>
</evidence>
<proteinExistence type="predicted"/>
<dbReference type="KEGG" id="mpro:BJP34_09020"/>
<organism evidence="1 2">
    <name type="scientific">Moorena producens PAL-8-15-08-1</name>
    <dbReference type="NCBI Taxonomy" id="1458985"/>
    <lineage>
        <taxon>Bacteria</taxon>
        <taxon>Bacillati</taxon>
        <taxon>Cyanobacteriota</taxon>
        <taxon>Cyanophyceae</taxon>
        <taxon>Coleofasciculales</taxon>
        <taxon>Coleofasciculaceae</taxon>
        <taxon>Moorena</taxon>
    </lineage>
</organism>
<reference evidence="2" key="1">
    <citation type="submission" date="2016-10" db="EMBL/GenBank/DDBJ databases">
        <title>Comparative genomics uncovers the prolific and rare metabolic potential of the cyanobacterial genus Moorea.</title>
        <authorList>
            <person name="Leao T."/>
            <person name="Castelao G."/>
            <person name="Korobeynikov A."/>
            <person name="Monroe E.A."/>
            <person name="Podell S."/>
            <person name="Glukhov E."/>
            <person name="Allen E."/>
            <person name="Gerwick W.H."/>
            <person name="Gerwick L."/>
        </authorList>
    </citation>
    <scope>NUCLEOTIDE SEQUENCE [LARGE SCALE GENOMIC DNA]</scope>
    <source>
        <strain evidence="2">PAL-8-15-08-1</strain>
    </source>
</reference>
<dbReference type="AlphaFoldDB" id="A0A1D8TPI8"/>
<name>A0A1D8TPI8_9CYAN</name>
<protein>
    <submittedName>
        <fullName evidence="1">Uncharacterized protein</fullName>
    </submittedName>
</protein>
<sequence length="281" mass="31712">MVATAQKHQVILIDGHVHLHDCFDIDQLLTSAWENFQRFYGEAGDQENFKAVLLLTEIEHQKWYKRLADLAQNNNQSRVSQGKTWMFHRTQEDFSLYTCNALGQGMFLIAGRQIVTAENLEVLALITDQNLEDGLPLDVTIKAILSAEGIPILPWGVGKWIGNRGKLLYKLLEDKNFPKLFLGDNGGRPVFWSRPVLFTQAEKKGWRILPGSDPLPLASESCRPGSFGFTIQGSLSSEKPGKDIKEMLLNPMTAIQAYGSLENPWRFIRNQLAIRSTKNSN</sequence>
<dbReference type="STRING" id="1458985.BJP34_09020"/>
<dbReference type="RefSeq" id="WP_070392059.1">
    <property type="nucleotide sequence ID" value="NZ_CP017599.1"/>
</dbReference>
<dbReference type="Proteomes" id="UP000177870">
    <property type="component" value="Chromosome"/>
</dbReference>
<evidence type="ECO:0000313" key="2">
    <source>
        <dbReference type="Proteomes" id="UP000177870"/>
    </source>
</evidence>
<dbReference type="EMBL" id="CP017599">
    <property type="protein sequence ID" value="AOW99578.1"/>
    <property type="molecule type" value="Genomic_DNA"/>
</dbReference>